<name>A0AAV4HPP6_9GAST</name>
<dbReference type="AlphaFoldDB" id="A0AAV4HPP6"/>
<organism evidence="2 3">
    <name type="scientific">Elysia marginata</name>
    <dbReference type="NCBI Taxonomy" id="1093978"/>
    <lineage>
        <taxon>Eukaryota</taxon>
        <taxon>Metazoa</taxon>
        <taxon>Spiralia</taxon>
        <taxon>Lophotrochozoa</taxon>
        <taxon>Mollusca</taxon>
        <taxon>Gastropoda</taxon>
        <taxon>Heterobranchia</taxon>
        <taxon>Euthyneura</taxon>
        <taxon>Panpulmonata</taxon>
        <taxon>Sacoglossa</taxon>
        <taxon>Placobranchoidea</taxon>
        <taxon>Plakobranchidae</taxon>
        <taxon>Elysia</taxon>
    </lineage>
</organism>
<dbReference type="EMBL" id="BMAT01012799">
    <property type="protein sequence ID" value="GFR99317.1"/>
    <property type="molecule type" value="Genomic_DNA"/>
</dbReference>
<evidence type="ECO:0000313" key="2">
    <source>
        <dbReference type="EMBL" id="GFR99317.1"/>
    </source>
</evidence>
<evidence type="ECO:0000256" key="1">
    <source>
        <dbReference type="SAM" id="MobiDB-lite"/>
    </source>
</evidence>
<comment type="caution">
    <text evidence="2">The sequence shown here is derived from an EMBL/GenBank/DDBJ whole genome shotgun (WGS) entry which is preliminary data.</text>
</comment>
<evidence type="ECO:0000313" key="3">
    <source>
        <dbReference type="Proteomes" id="UP000762676"/>
    </source>
</evidence>
<sequence length="99" mass="11220">MGRTVLPSTIGRTGPKWYVDERPTDFRLTHLSHQVSCPAAHGLHLTANKVPNSQERSIFRGIEESGRTTEVRQEDGKKTKQKESACPFTVSRETSIRWL</sequence>
<keyword evidence="3" id="KW-1185">Reference proteome</keyword>
<gene>
    <name evidence="2" type="ORF">ElyMa_006371000</name>
</gene>
<proteinExistence type="predicted"/>
<dbReference type="Proteomes" id="UP000762676">
    <property type="component" value="Unassembled WGS sequence"/>
</dbReference>
<accession>A0AAV4HPP6</accession>
<reference evidence="2 3" key="1">
    <citation type="journal article" date="2021" name="Elife">
        <title>Chloroplast acquisition without the gene transfer in kleptoplastic sea slugs, Plakobranchus ocellatus.</title>
        <authorList>
            <person name="Maeda T."/>
            <person name="Takahashi S."/>
            <person name="Yoshida T."/>
            <person name="Shimamura S."/>
            <person name="Takaki Y."/>
            <person name="Nagai Y."/>
            <person name="Toyoda A."/>
            <person name="Suzuki Y."/>
            <person name="Arimoto A."/>
            <person name="Ishii H."/>
            <person name="Satoh N."/>
            <person name="Nishiyama T."/>
            <person name="Hasebe M."/>
            <person name="Maruyama T."/>
            <person name="Minagawa J."/>
            <person name="Obokata J."/>
            <person name="Shigenobu S."/>
        </authorList>
    </citation>
    <scope>NUCLEOTIDE SEQUENCE [LARGE SCALE GENOMIC DNA]</scope>
</reference>
<protein>
    <submittedName>
        <fullName evidence="2">Uncharacterized protein</fullName>
    </submittedName>
</protein>
<feature type="region of interest" description="Disordered" evidence="1">
    <location>
        <begin position="61"/>
        <end position="86"/>
    </location>
</feature>
<feature type="compositionally biased region" description="Basic and acidic residues" evidence="1">
    <location>
        <begin position="61"/>
        <end position="83"/>
    </location>
</feature>